<evidence type="ECO:0000256" key="5">
    <source>
        <dbReference type="ARBA" id="ARBA00023002"/>
    </source>
</evidence>
<evidence type="ECO:0000259" key="8">
    <source>
        <dbReference type="Pfam" id="PF02770"/>
    </source>
</evidence>
<dbReference type="InterPro" id="IPR009100">
    <property type="entry name" value="AcylCoA_DH/oxidase_NM_dom_sf"/>
</dbReference>
<dbReference type="InterPro" id="IPR036250">
    <property type="entry name" value="AcylCo_DH-like_C"/>
</dbReference>
<dbReference type="PROSITE" id="PS00072">
    <property type="entry name" value="ACYL_COA_DH_1"/>
    <property type="match status" value="1"/>
</dbReference>
<evidence type="ECO:0000256" key="4">
    <source>
        <dbReference type="ARBA" id="ARBA00022827"/>
    </source>
</evidence>
<keyword evidence="5 6" id="KW-0560">Oxidoreductase</keyword>
<organism evidence="10 11">
    <name type="scientific">Allisonella histaminiformans</name>
    <dbReference type="NCBI Taxonomy" id="209880"/>
    <lineage>
        <taxon>Bacteria</taxon>
        <taxon>Bacillati</taxon>
        <taxon>Bacillota</taxon>
        <taxon>Negativicutes</taxon>
        <taxon>Veillonellales</taxon>
        <taxon>Veillonellaceae</taxon>
        <taxon>Allisonella</taxon>
    </lineage>
</organism>
<name>A0A1G5VF20_9FIRM</name>
<dbReference type="GO" id="GO:0003995">
    <property type="term" value="F:acyl-CoA dehydrogenase activity"/>
    <property type="evidence" value="ECO:0007669"/>
    <property type="project" value="InterPro"/>
</dbReference>
<dbReference type="OrthoDB" id="9802447at2"/>
<evidence type="ECO:0000259" key="9">
    <source>
        <dbReference type="Pfam" id="PF02771"/>
    </source>
</evidence>
<dbReference type="AlphaFoldDB" id="A0A1G5VF20"/>
<evidence type="ECO:0000313" key="11">
    <source>
        <dbReference type="Proteomes" id="UP000199689"/>
    </source>
</evidence>
<dbReference type="InterPro" id="IPR009075">
    <property type="entry name" value="AcylCo_DH/oxidase_C"/>
</dbReference>
<dbReference type="EMBL" id="FMXA01000006">
    <property type="protein sequence ID" value="SDA43645.1"/>
    <property type="molecule type" value="Genomic_DNA"/>
</dbReference>
<dbReference type="Pfam" id="PF00441">
    <property type="entry name" value="Acyl-CoA_dh_1"/>
    <property type="match status" value="1"/>
</dbReference>
<dbReference type="Proteomes" id="UP000199689">
    <property type="component" value="Unassembled WGS sequence"/>
</dbReference>
<dbReference type="PROSITE" id="PS00073">
    <property type="entry name" value="ACYL_COA_DH_2"/>
    <property type="match status" value="1"/>
</dbReference>
<protein>
    <submittedName>
        <fullName evidence="10">Acyl-CoA dehydrogenase</fullName>
    </submittedName>
</protein>
<feature type="domain" description="Acyl-CoA dehydrogenase/oxidase N-terminal" evidence="9">
    <location>
        <begin position="6"/>
        <end position="115"/>
    </location>
</feature>
<reference evidence="10 11" key="1">
    <citation type="submission" date="2016-10" db="EMBL/GenBank/DDBJ databases">
        <authorList>
            <person name="de Groot N.N."/>
        </authorList>
    </citation>
    <scope>NUCLEOTIDE SEQUENCE [LARGE SCALE GENOMIC DNA]</scope>
    <source>
        <strain evidence="10 11">DSM 15230</strain>
    </source>
</reference>
<dbReference type="Gene3D" id="1.20.140.10">
    <property type="entry name" value="Butyryl-CoA Dehydrogenase, subunit A, domain 3"/>
    <property type="match status" value="1"/>
</dbReference>
<evidence type="ECO:0000256" key="3">
    <source>
        <dbReference type="ARBA" id="ARBA00022630"/>
    </source>
</evidence>
<sequence length="378" mass="40231">MDFSITPKQKEIIDLARTIAQEEIKPASLAIDKSGVIPEGLMQILKQSGMTALAVPKEYGGAGLDILTVAMVAEQLAMGCAGVATVCAANALASFPVLIGGNEEQKQAWCDTLNNGGMAAFALTEPGAGSDAGAVSCHAEKTEGGYILNGTKCFITNGPIADKVTLFANTRKEGGMRGLTVFVVDTHSKGFSIGKEEDKMGIRASATSELILEDCFVPEANRINREGRGFRLAMQTLQTSRPVVGALSVGIAQAAVDAAIAYSQQRKQFGVKISSFQMVQEMIANMVMKTEAARGLVYRACSMQMTGDPKAAMFSAMAKCYASDVAMEVTTDAVQVMGGIGYTREAYGEKYMRDAKIMQLYEGTNQIQRLVIANEAIH</sequence>
<comment type="similarity">
    <text evidence="2 6">Belongs to the acyl-CoA dehydrogenase family.</text>
</comment>
<keyword evidence="3 6" id="KW-0285">Flavoprotein</keyword>
<dbReference type="Pfam" id="PF02770">
    <property type="entry name" value="Acyl-CoA_dh_M"/>
    <property type="match status" value="1"/>
</dbReference>
<gene>
    <name evidence="10" type="ORF">SAMN02910343_00546</name>
</gene>
<dbReference type="InterPro" id="IPR037069">
    <property type="entry name" value="AcylCoA_DH/ox_N_sf"/>
</dbReference>
<evidence type="ECO:0000256" key="6">
    <source>
        <dbReference type="RuleBase" id="RU362125"/>
    </source>
</evidence>
<keyword evidence="11" id="KW-1185">Reference proteome</keyword>
<dbReference type="PANTHER" id="PTHR43884">
    <property type="entry name" value="ACYL-COA DEHYDROGENASE"/>
    <property type="match status" value="1"/>
</dbReference>
<feature type="domain" description="Acyl-CoA oxidase/dehydrogenase middle" evidence="8">
    <location>
        <begin position="120"/>
        <end position="215"/>
    </location>
</feature>
<dbReference type="SUPFAM" id="SSF47203">
    <property type="entry name" value="Acyl-CoA dehydrogenase C-terminal domain-like"/>
    <property type="match status" value="1"/>
</dbReference>
<evidence type="ECO:0000256" key="1">
    <source>
        <dbReference type="ARBA" id="ARBA00001974"/>
    </source>
</evidence>
<dbReference type="InterPro" id="IPR046373">
    <property type="entry name" value="Acyl-CoA_Oxase/DH_mid-dom_sf"/>
</dbReference>
<dbReference type="InterPro" id="IPR006089">
    <property type="entry name" value="Acyl-CoA_DH_CS"/>
</dbReference>
<dbReference type="GO" id="GO:0050660">
    <property type="term" value="F:flavin adenine dinucleotide binding"/>
    <property type="evidence" value="ECO:0007669"/>
    <property type="project" value="InterPro"/>
</dbReference>
<feature type="domain" description="Acyl-CoA dehydrogenase/oxidase C-terminal" evidence="7">
    <location>
        <begin position="227"/>
        <end position="375"/>
    </location>
</feature>
<dbReference type="InterPro" id="IPR013786">
    <property type="entry name" value="AcylCoA_DH/ox_N"/>
</dbReference>
<keyword evidence="4 6" id="KW-0274">FAD</keyword>
<dbReference type="Gene3D" id="1.10.540.10">
    <property type="entry name" value="Acyl-CoA dehydrogenase/oxidase, N-terminal domain"/>
    <property type="match status" value="1"/>
</dbReference>
<evidence type="ECO:0000256" key="2">
    <source>
        <dbReference type="ARBA" id="ARBA00009347"/>
    </source>
</evidence>
<evidence type="ECO:0000313" key="10">
    <source>
        <dbReference type="EMBL" id="SDA43645.1"/>
    </source>
</evidence>
<dbReference type="PIRSF" id="PIRSF016578">
    <property type="entry name" value="HsaA"/>
    <property type="match status" value="1"/>
</dbReference>
<dbReference type="GeneID" id="87755587"/>
<comment type="cofactor">
    <cofactor evidence="1 6">
        <name>FAD</name>
        <dbReference type="ChEBI" id="CHEBI:57692"/>
    </cofactor>
</comment>
<dbReference type="FunFam" id="1.20.140.10:FF:000004">
    <property type="entry name" value="Acyl-CoA dehydrogenase FadE25"/>
    <property type="match status" value="1"/>
</dbReference>
<proteinExistence type="inferred from homology"/>
<accession>A0A1G5VF20</accession>
<dbReference type="FunFam" id="2.40.110.10:FF:000009">
    <property type="entry name" value="Acyl-CoA dehydrogenase"/>
    <property type="match status" value="1"/>
</dbReference>
<dbReference type="Gene3D" id="2.40.110.10">
    <property type="entry name" value="Butyryl-CoA Dehydrogenase, subunit A, domain 2"/>
    <property type="match status" value="1"/>
</dbReference>
<dbReference type="RefSeq" id="WP_091363585.1">
    <property type="nucleotide sequence ID" value="NZ_CAUWGZ010000003.1"/>
</dbReference>
<evidence type="ECO:0000259" key="7">
    <source>
        <dbReference type="Pfam" id="PF00441"/>
    </source>
</evidence>
<dbReference type="STRING" id="209880.SAMN02910343_00546"/>
<dbReference type="PANTHER" id="PTHR43884:SF12">
    <property type="entry name" value="ISOVALERYL-COA DEHYDROGENASE, MITOCHONDRIAL-RELATED"/>
    <property type="match status" value="1"/>
</dbReference>
<dbReference type="Pfam" id="PF02771">
    <property type="entry name" value="Acyl-CoA_dh_N"/>
    <property type="match status" value="1"/>
</dbReference>
<dbReference type="SUPFAM" id="SSF56645">
    <property type="entry name" value="Acyl-CoA dehydrogenase NM domain-like"/>
    <property type="match status" value="1"/>
</dbReference>
<dbReference type="InterPro" id="IPR006091">
    <property type="entry name" value="Acyl-CoA_Oxase/DH_mid-dom"/>
</dbReference>